<organism evidence="1 2">
    <name type="scientific">Dunaliella salina</name>
    <name type="common">Green alga</name>
    <name type="synonym">Protococcus salinus</name>
    <dbReference type="NCBI Taxonomy" id="3046"/>
    <lineage>
        <taxon>Eukaryota</taxon>
        <taxon>Viridiplantae</taxon>
        <taxon>Chlorophyta</taxon>
        <taxon>core chlorophytes</taxon>
        <taxon>Chlorophyceae</taxon>
        <taxon>CS clade</taxon>
        <taxon>Chlamydomonadales</taxon>
        <taxon>Dunaliellaceae</taxon>
        <taxon>Dunaliella</taxon>
    </lineage>
</organism>
<accession>A0ABQ7GWD6</accession>
<evidence type="ECO:0000313" key="1">
    <source>
        <dbReference type="EMBL" id="KAF5838921.1"/>
    </source>
</evidence>
<gene>
    <name evidence="1" type="ORF">DUNSADRAFT_1937</name>
</gene>
<protein>
    <recommendedName>
        <fullName evidence="3">Encoded protein</fullName>
    </recommendedName>
</protein>
<keyword evidence="2" id="KW-1185">Reference proteome</keyword>
<evidence type="ECO:0000313" key="2">
    <source>
        <dbReference type="Proteomes" id="UP000815325"/>
    </source>
</evidence>
<sequence length="74" mass="8427">MLCETKYAAVADSPLPHRFRGWHLRHAAGGRRLVLAVILLRLPLPLEKVVEARNKCERAHMRAAFHTTMLGRCL</sequence>
<proteinExistence type="predicted"/>
<dbReference type="EMBL" id="MU069561">
    <property type="protein sequence ID" value="KAF5838921.1"/>
    <property type="molecule type" value="Genomic_DNA"/>
</dbReference>
<comment type="caution">
    <text evidence="1">The sequence shown here is derived from an EMBL/GenBank/DDBJ whole genome shotgun (WGS) entry which is preliminary data.</text>
</comment>
<dbReference type="Proteomes" id="UP000815325">
    <property type="component" value="Unassembled WGS sequence"/>
</dbReference>
<name>A0ABQ7GWD6_DUNSA</name>
<evidence type="ECO:0008006" key="3">
    <source>
        <dbReference type="Google" id="ProtNLM"/>
    </source>
</evidence>
<reference evidence="1" key="1">
    <citation type="submission" date="2017-08" db="EMBL/GenBank/DDBJ databases">
        <authorList>
            <person name="Polle J.E."/>
            <person name="Barry K."/>
            <person name="Cushman J."/>
            <person name="Schmutz J."/>
            <person name="Tran D."/>
            <person name="Hathwaick L.T."/>
            <person name="Yim W.C."/>
            <person name="Jenkins J."/>
            <person name="Mckie-Krisberg Z.M."/>
            <person name="Prochnik S."/>
            <person name="Lindquist E."/>
            <person name="Dockter R.B."/>
            <person name="Adam C."/>
            <person name="Molina H."/>
            <person name="Bunkerborg J."/>
            <person name="Jin E."/>
            <person name="Buchheim M."/>
            <person name="Magnuson J."/>
        </authorList>
    </citation>
    <scope>NUCLEOTIDE SEQUENCE</scope>
    <source>
        <strain evidence="1">CCAP 19/18</strain>
    </source>
</reference>